<evidence type="ECO:0000256" key="2">
    <source>
        <dbReference type="ARBA" id="ARBA00022603"/>
    </source>
</evidence>
<dbReference type="STRING" id="1392247.A0A3N4KI45"/>
<gene>
    <name evidence="5" type="ORF">P167DRAFT_527777</name>
</gene>
<evidence type="ECO:0000256" key="1">
    <source>
        <dbReference type="ARBA" id="ARBA00008361"/>
    </source>
</evidence>
<dbReference type="SUPFAM" id="SSF53335">
    <property type="entry name" value="S-adenosyl-L-methionine-dependent methyltransferases"/>
    <property type="match status" value="1"/>
</dbReference>
<keyword evidence="3 5" id="KW-0808">Transferase</keyword>
<organism evidence="5 6">
    <name type="scientific">Morchella conica CCBAS932</name>
    <dbReference type="NCBI Taxonomy" id="1392247"/>
    <lineage>
        <taxon>Eukaryota</taxon>
        <taxon>Fungi</taxon>
        <taxon>Dikarya</taxon>
        <taxon>Ascomycota</taxon>
        <taxon>Pezizomycotina</taxon>
        <taxon>Pezizomycetes</taxon>
        <taxon>Pezizales</taxon>
        <taxon>Morchellaceae</taxon>
        <taxon>Morchella</taxon>
    </lineage>
</organism>
<dbReference type="CDD" id="cd02440">
    <property type="entry name" value="AdoMet_MTases"/>
    <property type="match status" value="1"/>
</dbReference>
<dbReference type="Pfam" id="PF08241">
    <property type="entry name" value="Methyltransf_11"/>
    <property type="match status" value="1"/>
</dbReference>
<dbReference type="EMBL" id="ML119156">
    <property type="protein sequence ID" value="RPB09009.1"/>
    <property type="molecule type" value="Genomic_DNA"/>
</dbReference>
<sequence>MAAFAKKNFGYAAYANHRPIYPTTLFTAHLLPYHHGPTNTLLDLGCGPGTVTRPLGAHFTRAIGVDPSPGMLESARALTPPDKYPHIEYHLADAETLPFLPDASVDMVVSAQAAHWFDLPRFWAEMARVMRSGGTLAAWTYKDFVFPGFPAASLVVARYTYGVDKMGPCWQQPGRTRCQSRMRFLDPPAAEWEGVERWEYEPKVEGGAEDLKELGLKWKLGDVESYARTWSAAHEWGVRNEGGDVIGDMFADIRKAAGWEGEGWRERVVDVEFGHGVLCVRRK</sequence>
<evidence type="ECO:0000259" key="4">
    <source>
        <dbReference type="Pfam" id="PF08241"/>
    </source>
</evidence>
<dbReference type="GO" id="GO:0032259">
    <property type="term" value="P:methylation"/>
    <property type="evidence" value="ECO:0007669"/>
    <property type="project" value="UniProtKB-KW"/>
</dbReference>
<evidence type="ECO:0000313" key="6">
    <source>
        <dbReference type="Proteomes" id="UP000277580"/>
    </source>
</evidence>
<dbReference type="InParanoid" id="A0A3N4KI45"/>
<dbReference type="FunCoup" id="A0A3N4KI45">
    <property type="interactions" value="704"/>
</dbReference>
<dbReference type="Proteomes" id="UP000277580">
    <property type="component" value="Unassembled WGS sequence"/>
</dbReference>
<protein>
    <submittedName>
        <fullName evidence="5">Putative S-adenosylmethionine-dependent methyltransferase</fullName>
    </submittedName>
</protein>
<keyword evidence="2 5" id="KW-0489">Methyltransferase</keyword>
<name>A0A3N4KI45_9PEZI</name>
<feature type="domain" description="Methyltransferase type 11" evidence="4">
    <location>
        <begin position="42"/>
        <end position="137"/>
    </location>
</feature>
<reference evidence="5 6" key="1">
    <citation type="journal article" date="2018" name="Nat. Ecol. Evol.">
        <title>Pezizomycetes genomes reveal the molecular basis of ectomycorrhizal truffle lifestyle.</title>
        <authorList>
            <person name="Murat C."/>
            <person name="Payen T."/>
            <person name="Noel B."/>
            <person name="Kuo A."/>
            <person name="Morin E."/>
            <person name="Chen J."/>
            <person name="Kohler A."/>
            <person name="Krizsan K."/>
            <person name="Balestrini R."/>
            <person name="Da Silva C."/>
            <person name="Montanini B."/>
            <person name="Hainaut M."/>
            <person name="Levati E."/>
            <person name="Barry K.W."/>
            <person name="Belfiori B."/>
            <person name="Cichocki N."/>
            <person name="Clum A."/>
            <person name="Dockter R.B."/>
            <person name="Fauchery L."/>
            <person name="Guy J."/>
            <person name="Iotti M."/>
            <person name="Le Tacon F."/>
            <person name="Lindquist E.A."/>
            <person name="Lipzen A."/>
            <person name="Malagnac F."/>
            <person name="Mello A."/>
            <person name="Molinier V."/>
            <person name="Miyauchi S."/>
            <person name="Poulain J."/>
            <person name="Riccioni C."/>
            <person name="Rubini A."/>
            <person name="Sitrit Y."/>
            <person name="Splivallo R."/>
            <person name="Traeger S."/>
            <person name="Wang M."/>
            <person name="Zifcakova L."/>
            <person name="Wipf D."/>
            <person name="Zambonelli A."/>
            <person name="Paolocci F."/>
            <person name="Nowrousian M."/>
            <person name="Ottonello S."/>
            <person name="Baldrian P."/>
            <person name="Spatafora J.W."/>
            <person name="Henrissat B."/>
            <person name="Nagy L.G."/>
            <person name="Aury J.M."/>
            <person name="Wincker P."/>
            <person name="Grigoriev I.V."/>
            <person name="Bonfante P."/>
            <person name="Martin F.M."/>
        </authorList>
    </citation>
    <scope>NUCLEOTIDE SEQUENCE [LARGE SCALE GENOMIC DNA]</scope>
    <source>
        <strain evidence="5 6">CCBAS932</strain>
    </source>
</reference>
<dbReference type="OrthoDB" id="10027013at2759"/>
<evidence type="ECO:0000256" key="3">
    <source>
        <dbReference type="ARBA" id="ARBA00022679"/>
    </source>
</evidence>
<proteinExistence type="inferred from homology"/>
<comment type="similarity">
    <text evidence="1">Belongs to the methyltransferase superfamily.</text>
</comment>
<dbReference type="PANTHER" id="PTHR44942">
    <property type="entry name" value="METHYLTRANSF_11 DOMAIN-CONTAINING PROTEIN"/>
    <property type="match status" value="1"/>
</dbReference>
<dbReference type="InterPro" id="IPR029063">
    <property type="entry name" value="SAM-dependent_MTases_sf"/>
</dbReference>
<dbReference type="InterPro" id="IPR013216">
    <property type="entry name" value="Methyltransf_11"/>
</dbReference>
<dbReference type="AlphaFoldDB" id="A0A3N4KI45"/>
<accession>A0A3N4KI45</accession>
<keyword evidence="6" id="KW-1185">Reference proteome</keyword>
<dbReference type="PANTHER" id="PTHR44942:SF4">
    <property type="entry name" value="METHYLTRANSFERASE TYPE 11 DOMAIN-CONTAINING PROTEIN"/>
    <property type="match status" value="1"/>
</dbReference>
<evidence type="ECO:0000313" key="5">
    <source>
        <dbReference type="EMBL" id="RPB09009.1"/>
    </source>
</evidence>
<dbReference type="GO" id="GO:0008757">
    <property type="term" value="F:S-adenosylmethionine-dependent methyltransferase activity"/>
    <property type="evidence" value="ECO:0007669"/>
    <property type="project" value="InterPro"/>
</dbReference>
<dbReference type="Gene3D" id="3.40.50.150">
    <property type="entry name" value="Vaccinia Virus protein VP39"/>
    <property type="match status" value="1"/>
</dbReference>
<dbReference type="InterPro" id="IPR051052">
    <property type="entry name" value="Diverse_substrate_MTase"/>
</dbReference>